<organism evidence="1">
    <name type="scientific">bioreactor metagenome</name>
    <dbReference type="NCBI Taxonomy" id="1076179"/>
    <lineage>
        <taxon>unclassified sequences</taxon>
        <taxon>metagenomes</taxon>
        <taxon>ecological metagenomes</taxon>
    </lineage>
</organism>
<protein>
    <submittedName>
        <fullName evidence="1">Uncharacterized protein</fullName>
    </submittedName>
</protein>
<dbReference type="EMBL" id="VSSQ01146420">
    <property type="protein sequence ID" value="MPN64880.1"/>
    <property type="molecule type" value="Genomic_DNA"/>
</dbReference>
<sequence length="67" mass="7457">MFLFDLAQLGGVLVEDLGHLFGARPYDRGIFHIADIVGKTFELIVKIVQHVMKAIGFGFIQNALHFA</sequence>
<name>A0A645JP87_9ZZZZ</name>
<reference evidence="1" key="1">
    <citation type="submission" date="2019-08" db="EMBL/GenBank/DDBJ databases">
        <authorList>
            <person name="Kucharzyk K."/>
            <person name="Murdoch R.W."/>
            <person name="Higgins S."/>
            <person name="Loffler F."/>
        </authorList>
    </citation>
    <scope>NUCLEOTIDE SEQUENCE</scope>
</reference>
<gene>
    <name evidence="1" type="ORF">SDC9_212658</name>
</gene>
<evidence type="ECO:0000313" key="1">
    <source>
        <dbReference type="EMBL" id="MPN64880.1"/>
    </source>
</evidence>
<dbReference type="AlphaFoldDB" id="A0A645JP87"/>
<accession>A0A645JP87</accession>
<proteinExistence type="predicted"/>
<comment type="caution">
    <text evidence="1">The sequence shown here is derived from an EMBL/GenBank/DDBJ whole genome shotgun (WGS) entry which is preliminary data.</text>
</comment>